<reference evidence="2 3" key="1">
    <citation type="submission" date="2018-08" db="EMBL/GenBank/DDBJ databases">
        <title>Horizontal acquisition of hydrogen conversion ability and other habitat adaptations in Hydrogenovibrio crunogenus strains.</title>
        <authorList>
            <person name="Gonnella G."/>
            <person name="Adam N."/>
            <person name="Perner M."/>
        </authorList>
    </citation>
    <scope>NUCLEOTIDE SEQUENCE [LARGE SCALE GENOMIC DNA]</scope>
    <source>
        <strain evidence="2 3">SP-41</strain>
    </source>
</reference>
<feature type="signal peptide" evidence="1">
    <location>
        <begin position="1"/>
        <end position="23"/>
    </location>
</feature>
<proteinExistence type="predicted"/>
<protein>
    <submittedName>
        <fullName evidence="2">Uncharacterized protein</fullName>
    </submittedName>
</protein>
<evidence type="ECO:0000313" key="2">
    <source>
        <dbReference type="EMBL" id="QBZ82903.1"/>
    </source>
</evidence>
<feature type="chain" id="PRO_5020644393" evidence="1">
    <location>
        <begin position="24"/>
        <end position="120"/>
    </location>
</feature>
<accession>A0A4P7NYR4</accession>
<dbReference type="Proteomes" id="UP000296201">
    <property type="component" value="Chromosome"/>
</dbReference>
<evidence type="ECO:0000256" key="1">
    <source>
        <dbReference type="SAM" id="SignalP"/>
    </source>
</evidence>
<dbReference type="OrthoDB" id="5612496at2"/>
<dbReference type="AlphaFoldDB" id="A0A4P7NYR4"/>
<organism evidence="2 3">
    <name type="scientific">Hydrogenovibrio crunogenus</name>
    <dbReference type="NCBI Taxonomy" id="39765"/>
    <lineage>
        <taxon>Bacteria</taxon>
        <taxon>Pseudomonadati</taxon>
        <taxon>Pseudomonadota</taxon>
        <taxon>Gammaproteobacteria</taxon>
        <taxon>Thiotrichales</taxon>
        <taxon>Piscirickettsiaceae</taxon>
        <taxon>Hydrogenovibrio</taxon>
    </lineage>
</organism>
<sequence precursor="true">MKQLTLKALFAAAVAVFSLNAQAAESKYDLCVADGDTIIKLANTKGSEAARAYEQKTTLVECFGELSKIEAKYGDKTVARNPSSVMTPQDRAKWAKLFDSIDAKQYRGTPYLQAAYYFNK</sequence>
<evidence type="ECO:0000313" key="3">
    <source>
        <dbReference type="Proteomes" id="UP000296201"/>
    </source>
</evidence>
<gene>
    <name evidence="2" type="ORF">GHNINEIG_00942</name>
</gene>
<name>A0A4P7NYR4_9GAMM</name>
<keyword evidence="1" id="KW-0732">Signal</keyword>
<dbReference type="RefSeq" id="WP_135795569.1">
    <property type="nucleotide sequence ID" value="NZ_CP032096.1"/>
</dbReference>
<keyword evidence="3" id="KW-1185">Reference proteome</keyword>
<dbReference type="EMBL" id="CP032096">
    <property type="protein sequence ID" value="QBZ82903.1"/>
    <property type="molecule type" value="Genomic_DNA"/>
</dbReference>